<keyword evidence="2" id="KW-1185">Reference proteome</keyword>
<proteinExistence type="predicted"/>
<evidence type="ECO:0000313" key="2">
    <source>
        <dbReference type="Proteomes" id="UP000031802"/>
    </source>
</evidence>
<comment type="caution">
    <text evidence="1">The sequence shown here is derived from an EMBL/GenBank/DDBJ whole genome shotgun (WGS) entry which is preliminary data.</text>
</comment>
<dbReference type="PATRIC" id="fig|1229276.3.peg.1997"/>
<dbReference type="Proteomes" id="UP000031802">
    <property type="component" value="Unassembled WGS sequence"/>
</dbReference>
<accession>A0A0B8T4A3</accession>
<protein>
    <submittedName>
        <fullName evidence="1">Uncharacterized protein</fullName>
    </submittedName>
</protein>
<reference evidence="2" key="1">
    <citation type="submission" date="2014-04" db="EMBL/GenBank/DDBJ databases">
        <title>Whole-Genome optical mapping and complete genome sequence of Sphingobacterium deserti sp. nov., a new spaces isolated from desert in the west of China.</title>
        <authorList>
            <person name="Teng C."/>
            <person name="Zhou Z."/>
            <person name="Li X."/>
            <person name="Chen M."/>
            <person name="Lin M."/>
            <person name="Wang L."/>
            <person name="Su S."/>
            <person name="Zhang C."/>
            <person name="Zhang W."/>
        </authorList>
    </citation>
    <scope>NUCLEOTIDE SEQUENCE [LARGE SCALE GENOMIC DNA]</scope>
    <source>
        <strain evidence="2">ACCC05744</strain>
    </source>
</reference>
<sequence>MENIEVKAAQLGLNKGYYMLLMAILEEPNETEDQATQI</sequence>
<name>A0A0B8T4A3_9SPHI</name>
<gene>
    <name evidence="1" type="ORF">DI53_1942</name>
</gene>
<evidence type="ECO:0000313" key="1">
    <source>
        <dbReference type="EMBL" id="KGE14328.1"/>
    </source>
</evidence>
<dbReference type="AlphaFoldDB" id="A0A0B8T4A3"/>
<organism evidence="1 2">
    <name type="scientific">Sphingobacterium deserti</name>
    <dbReference type="NCBI Taxonomy" id="1229276"/>
    <lineage>
        <taxon>Bacteria</taxon>
        <taxon>Pseudomonadati</taxon>
        <taxon>Bacteroidota</taxon>
        <taxon>Sphingobacteriia</taxon>
        <taxon>Sphingobacteriales</taxon>
        <taxon>Sphingobacteriaceae</taxon>
        <taxon>Sphingobacterium</taxon>
    </lineage>
</organism>
<dbReference type="EMBL" id="JJMU01000028">
    <property type="protein sequence ID" value="KGE14328.1"/>
    <property type="molecule type" value="Genomic_DNA"/>
</dbReference>
<reference evidence="1 2" key="2">
    <citation type="journal article" date="2015" name="PLoS ONE">
        <title>Whole-Genome Optical Mapping and Finished Genome Sequence of Sphingobacterium deserti sp. nov., a New Species Isolated from the Western Desert of China.</title>
        <authorList>
            <person name="Teng C."/>
            <person name="Zhou Z."/>
            <person name="Molnar I."/>
            <person name="Li X."/>
            <person name="Tang R."/>
            <person name="Chen M."/>
            <person name="Wang L."/>
            <person name="Su S."/>
            <person name="Zhang W."/>
            <person name="Lin M."/>
        </authorList>
    </citation>
    <scope>NUCLEOTIDE SEQUENCE [LARGE SCALE GENOMIC DNA]</scope>
    <source>
        <strain evidence="2">ACCC05744</strain>
    </source>
</reference>